<evidence type="ECO:0000313" key="4">
    <source>
        <dbReference type="Proteomes" id="UP000240493"/>
    </source>
</evidence>
<sequence>MPFNGPRQANQETTAGSRRGSTAVQGVWVFFFISLAYRPRTRKEARQLVITPFSILPRTSYTT</sequence>
<keyword evidence="2" id="KW-0472">Membrane</keyword>
<organism evidence="3 4">
    <name type="scientific">Trichoderma asperellum (strain ATCC 204424 / CBS 433.97 / NBRC 101777)</name>
    <dbReference type="NCBI Taxonomy" id="1042311"/>
    <lineage>
        <taxon>Eukaryota</taxon>
        <taxon>Fungi</taxon>
        <taxon>Dikarya</taxon>
        <taxon>Ascomycota</taxon>
        <taxon>Pezizomycotina</taxon>
        <taxon>Sordariomycetes</taxon>
        <taxon>Hypocreomycetidae</taxon>
        <taxon>Hypocreales</taxon>
        <taxon>Hypocreaceae</taxon>
        <taxon>Trichoderma</taxon>
    </lineage>
</organism>
<proteinExistence type="predicted"/>
<dbReference type="AlphaFoldDB" id="A0A2T3ZFJ0"/>
<evidence type="ECO:0000313" key="3">
    <source>
        <dbReference type="EMBL" id="PTB43566.1"/>
    </source>
</evidence>
<dbReference type="Proteomes" id="UP000240493">
    <property type="component" value="Unassembled WGS sequence"/>
</dbReference>
<evidence type="ECO:0000256" key="1">
    <source>
        <dbReference type="SAM" id="MobiDB-lite"/>
    </source>
</evidence>
<feature type="compositionally biased region" description="Polar residues" evidence="1">
    <location>
        <begin position="7"/>
        <end position="20"/>
    </location>
</feature>
<keyword evidence="4" id="KW-1185">Reference proteome</keyword>
<dbReference type="EMBL" id="KZ679259">
    <property type="protein sequence ID" value="PTB43566.1"/>
    <property type="molecule type" value="Genomic_DNA"/>
</dbReference>
<name>A0A2T3ZFJ0_TRIA4</name>
<accession>A0A2T3ZFJ0</accession>
<keyword evidence="2" id="KW-1133">Transmembrane helix</keyword>
<keyword evidence="2" id="KW-0812">Transmembrane</keyword>
<reference evidence="3 4" key="1">
    <citation type="submission" date="2016-07" db="EMBL/GenBank/DDBJ databases">
        <title>Multiple horizontal gene transfer events from other fungi enriched the ability of initially mycotrophic Trichoderma (Ascomycota) to feed on dead plant biomass.</title>
        <authorList>
            <consortium name="DOE Joint Genome Institute"/>
            <person name="Aerts A."/>
            <person name="Atanasova L."/>
            <person name="Chenthamara K."/>
            <person name="Zhang J."/>
            <person name="Grujic M."/>
            <person name="Henrissat B."/>
            <person name="Kuo A."/>
            <person name="Salamov A."/>
            <person name="Lipzen A."/>
            <person name="Labutti K."/>
            <person name="Barry K."/>
            <person name="Miao Y."/>
            <person name="Rahimi M.J."/>
            <person name="Shen Q."/>
            <person name="Grigoriev I.V."/>
            <person name="Kubicek C.P."/>
            <person name="Druzhinina I.S."/>
        </authorList>
    </citation>
    <scope>NUCLEOTIDE SEQUENCE [LARGE SCALE GENOMIC DNA]</scope>
    <source>
        <strain evidence="3 4">CBS 433.97</strain>
    </source>
</reference>
<gene>
    <name evidence="3" type="ORF">M441DRAFT_67310</name>
</gene>
<protein>
    <submittedName>
        <fullName evidence="3">Uncharacterized protein</fullName>
    </submittedName>
</protein>
<feature type="transmembrane region" description="Helical" evidence="2">
    <location>
        <begin position="20"/>
        <end position="37"/>
    </location>
</feature>
<feature type="region of interest" description="Disordered" evidence="1">
    <location>
        <begin position="1"/>
        <end position="20"/>
    </location>
</feature>
<evidence type="ECO:0000256" key="2">
    <source>
        <dbReference type="SAM" id="Phobius"/>
    </source>
</evidence>